<comment type="caution">
    <text evidence="1">The sequence shown here is derived from an EMBL/GenBank/DDBJ whole genome shotgun (WGS) entry which is preliminary data.</text>
</comment>
<reference evidence="1" key="1">
    <citation type="journal article" date="2019" name="Sci. Rep.">
        <title>Draft genome of Tanacetum cinerariifolium, the natural source of mosquito coil.</title>
        <authorList>
            <person name="Yamashiro T."/>
            <person name="Shiraishi A."/>
            <person name="Satake H."/>
            <person name="Nakayama K."/>
        </authorList>
    </citation>
    <scope>NUCLEOTIDE SEQUENCE</scope>
</reference>
<dbReference type="EMBL" id="BKCJ010227448">
    <property type="protein sequence ID" value="GEY96913.1"/>
    <property type="molecule type" value="Genomic_DNA"/>
</dbReference>
<protein>
    <submittedName>
        <fullName evidence="1">Polyprotein, putative</fullName>
    </submittedName>
</protein>
<organism evidence="1">
    <name type="scientific">Tanacetum cinerariifolium</name>
    <name type="common">Dalmatian daisy</name>
    <name type="synonym">Chrysanthemum cinerariifolium</name>
    <dbReference type="NCBI Taxonomy" id="118510"/>
    <lineage>
        <taxon>Eukaryota</taxon>
        <taxon>Viridiplantae</taxon>
        <taxon>Streptophyta</taxon>
        <taxon>Embryophyta</taxon>
        <taxon>Tracheophyta</taxon>
        <taxon>Spermatophyta</taxon>
        <taxon>Magnoliopsida</taxon>
        <taxon>eudicotyledons</taxon>
        <taxon>Gunneridae</taxon>
        <taxon>Pentapetalae</taxon>
        <taxon>asterids</taxon>
        <taxon>campanulids</taxon>
        <taxon>Asterales</taxon>
        <taxon>Asteraceae</taxon>
        <taxon>Asteroideae</taxon>
        <taxon>Anthemideae</taxon>
        <taxon>Anthemidinae</taxon>
        <taxon>Tanacetum</taxon>
    </lineage>
</organism>
<sequence>MLRWTCGKTMVDMIPNGVFRAELDVDSIIDKMREGRLRWFGHIRRRPQSAHVRRVEAMLVEGSRRRAVPYFDAAVDVVVVVSA</sequence>
<gene>
    <name evidence="1" type="ORF">Tci_468887</name>
</gene>
<dbReference type="AlphaFoldDB" id="A0A699HWR1"/>
<evidence type="ECO:0000313" key="1">
    <source>
        <dbReference type="EMBL" id="GEY96913.1"/>
    </source>
</evidence>
<proteinExistence type="predicted"/>
<accession>A0A699HWR1</accession>
<name>A0A699HWR1_TANCI</name>